<dbReference type="Proteomes" id="UP001595818">
    <property type="component" value="Unassembled WGS sequence"/>
</dbReference>
<evidence type="ECO:0000313" key="2">
    <source>
        <dbReference type="EMBL" id="MFC4872085.1"/>
    </source>
</evidence>
<dbReference type="RefSeq" id="WP_377064172.1">
    <property type="nucleotide sequence ID" value="NZ_JBHSJJ010000005.1"/>
</dbReference>
<dbReference type="PANTHER" id="PTHR30619">
    <property type="entry name" value="DNA INTERNALIZATION/COMPETENCE PROTEIN COMEC/REC2"/>
    <property type="match status" value="1"/>
</dbReference>
<protein>
    <submittedName>
        <fullName evidence="2">AVAST type 1 anti-phage system MBL fold metallo-hydrolase Avs1a</fullName>
    </submittedName>
</protein>
<name>A0ABV9T063_9BACT</name>
<feature type="domain" description="Metallo-beta-lactamase" evidence="1">
    <location>
        <begin position="13"/>
        <end position="83"/>
    </location>
</feature>
<dbReference type="NCBIfam" id="NF041809">
    <property type="entry name" value="Avs1a"/>
    <property type="match status" value="1"/>
</dbReference>
<dbReference type="Pfam" id="PF00753">
    <property type="entry name" value="Lactamase_B"/>
    <property type="match status" value="1"/>
</dbReference>
<gene>
    <name evidence="2" type="primary">avs1a</name>
    <name evidence="2" type="ORF">ACFPFU_10330</name>
</gene>
<evidence type="ECO:0000313" key="3">
    <source>
        <dbReference type="Proteomes" id="UP001595818"/>
    </source>
</evidence>
<sequence>MPDINLKIYPAQNGDSFLLSFGKTHLLIDGGYVNTYESFIRQDLETIANKGEALSYVIVTHIDQDHISGIIKLFEQNQPEKFIEIANVWHNSYRHIHPEKEGQEVVKNKVLEVIKGGAYLKKVTNGEETTISASQGSSLASLLLEGKYTWNAELDGKAVATDNGQHFDLTGDLHLTLLSPNIGKLKGLERAWRKELIKKGYLNGLPETGYYDDAFEFMVAKYRERPRYKERKIAKAKPDMKDLLNQPFLEDTTPANGSSMAFILEYKTTKLLFMGDAHPGIVAENLKSLYAPEDFPVNFDLIKTSHHGSWANNSPELYRLIDSPSYVFSTNGVGHNHPDLETIAHIVSRKSEYTRKLFFNYPLEKAKAFDEPFLKEKYDYKIIQADGERPLEISF</sequence>
<accession>A0ABV9T063</accession>
<dbReference type="InterPro" id="IPR001279">
    <property type="entry name" value="Metallo-B-lactamas"/>
</dbReference>
<keyword evidence="3" id="KW-1185">Reference proteome</keyword>
<dbReference type="EMBL" id="JBHSJJ010000005">
    <property type="protein sequence ID" value="MFC4872085.1"/>
    <property type="molecule type" value="Genomic_DNA"/>
</dbReference>
<organism evidence="2 3">
    <name type="scientific">Negadavirga shengliensis</name>
    <dbReference type="NCBI Taxonomy" id="1389218"/>
    <lineage>
        <taxon>Bacteria</taxon>
        <taxon>Pseudomonadati</taxon>
        <taxon>Bacteroidota</taxon>
        <taxon>Cytophagia</taxon>
        <taxon>Cytophagales</taxon>
        <taxon>Cyclobacteriaceae</taxon>
        <taxon>Negadavirga</taxon>
    </lineage>
</organism>
<reference evidence="3" key="1">
    <citation type="journal article" date="2019" name="Int. J. Syst. Evol. Microbiol.">
        <title>The Global Catalogue of Microorganisms (GCM) 10K type strain sequencing project: providing services to taxonomists for standard genome sequencing and annotation.</title>
        <authorList>
            <consortium name="The Broad Institute Genomics Platform"/>
            <consortium name="The Broad Institute Genome Sequencing Center for Infectious Disease"/>
            <person name="Wu L."/>
            <person name="Ma J."/>
        </authorList>
    </citation>
    <scope>NUCLEOTIDE SEQUENCE [LARGE SCALE GENOMIC DNA]</scope>
    <source>
        <strain evidence="3">CGMCC 4.7466</strain>
    </source>
</reference>
<dbReference type="InterPro" id="IPR036866">
    <property type="entry name" value="RibonucZ/Hydroxyglut_hydro"/>
</dbReference>
<dbReference type="PANTHER" id="PTHR30619:SF1">
    <property type="entry name" value="RECOMBINATION PROTEIN 2"/>
    <property type="match status" value="1"/>
</dbReference>
<dbReference type="Gene3D" id="3.60.15.10">
    <property type="entry name" value="Ribonuclease Z/Hydroxyacylglutathione hydrolase-like"/>
    <property type="match status" value="1"/>
</dbReference>
<proteinExistence type="predicted"/>
<comment type="caution">
    <text evidence="2">The sequence shown here is derived from an EMBL/GenBank/DDBJ whole genome shotgun (WGS) entry which is preliminary data.</text>
</comment>
<dbReference type="SUPFAM" id="SSF56281">
    <property type="entry name" value="Metallo-hydrolase/oxidoreductase"/>
    <property type="match status" value="1"/>
</dbReference>
<dbReference type="InterPro" id="IPR052159">
    <property type="entry name" value="Competence_DNA_uptake"/>
</dbReference>
<evidence type="ECO:0000259" key="1">
    <source>
        <dbReference type="Pfam" id="PF00753"/>
    </source>
</evidence>